<proteinExistence type="predicted"/>
<name>A0A6A1VWJ0_9ROSI</name>
<evidence type="ECO:0000313" key="2">
    <source>
        <dbReference type="Proteomes" id="UP000516437"/>
    </source>
</evidence>
<evidence type="ECO:0000313" key="1">
    <source>
        <dbReference type="EMBL" id="KAB1217123.1"/>
    </source>
</evidence>
<comment type="caution">
    <text evidence="1">The sequence shown here is derived from an EMBL/GenBank/DDBJ whole genome shotgun (WGS) entry which is preliminary data.</text>
</comment>
<sequence>MATTTLVYLPSPLLPPKPRKVVSFSSPKSETYEPLQTQVQRWTRKFDNCGIFQNPKGLIALFGAGLTLSLVGPASAAELPLLGSSLQLSEPENALSLPTWAVHVSSVVEW</sequence>
<dbReference type="PANTHER" id="PTHR33833:SF3">
    <property type="entry name" value="YCF49-LIKE PROTEIN"/>
    <property type="match status" value="1"/>
</dbReference>
<organism evidence="1 2">
    <name type="scientific">Morella rubra</name>
    <name type="common">Chinese bayberry</name>
    <dbReference type="NCBI Taxonomy" id="262757"/>
    <lineage>
        <taxon>Eukaryota</taxon>
        <taxon>Viridiplantae</taxon>
        <taxon>Streptophyta</taxon>
        <taxon>Embryophyta</taxon>
        <taxon>Tracheophyta</taxon>
        <taxon>Spermatophyta</taxon>
        <taxon>Magnoliopsida</taxon>
        <taxon>eudicotyledons</taxon>
        <taxon>Gunneridae</taxon>
        <taxon>Pentapetalae</taxon>
        <taxon>rosids</taxon>
        <taxon>fabids</taxon>
        <taxon>Fagales</taxon>
        <taxon>Myricaceae</taxon>
        <taxon>Morella</taxon>
    </lineage>
</organism>
<dbReference type="PANTHER" id="PTHR33833">
    <property type="entry name" value="NUCLEOLAR-LIKE PROTEIN-RELATED"/>
    <property type="match status" value="1"/>
</dbReference>
<dbReference type="Pfam" id="PF10693">
    <property type="entry name" value="DUF2499"/>
    <property type="match status" value="1"/>
</dbReference>
<accession>A0A6A1VWJ0</accession>
<dbReference type="OrthoDB" id="196633at2759"/>
<dbReference type="EMBL" id="RXIC02000022">
    <property type="protein sequence ID" value="KAB1217123.1"/>
    <property type="molecule type" value="Genomic_DNA"/>
</dbReference>
<keyword evidence="2" id="KW-1185">Reference proteome</keyword>
<dbReference type="AlphaFoldDB" id="A0A6A1VWJ0"/>
<protein>
    <submittedName>
        <fullName evidence="1">Uncharacterized protein</fullName>
    </submittedName>
</protein>
<dbReference type="Proteomes" id="UP000516437">
    <property type="component" value="Chromosome 4"/>
</dbReference>
<dbReference type="InterPro" id="IPR019634">
    <property type="entry name" value="Uncharacterised_Ycf49"/>
</dbReference>
<reference evidence="1 2" key="1">
    <citation type="journal article" date="2019" name="Plant Biotechnol. J.">
        <title>The red bayberry genome and genetic basis of sex determination.</title>
        <authorList>
            <person name="Jia H.M."/>
            <person name="Jia H.J."/>
            <person name="Cai Q.L."/>
            <person name="Wang Y."/>
            <person name="Zhao H.B."/>
            <person name="Yang W.F."/>
            <person name="Wang G.Y."/>
            <person name="Li Y.H."/>
            <person name="Zhan D.L."/>
            <person name="Shen Y.T."/>
            <person name="Niu Q.F."/>
            <person name="Chang L."/>
            <person name="Qiu J."/>
            <person name="Zhao L."/>
            <person name="Xie H.B."/>
            <person name="Fu W.Y."/>
            <person name="Jin J."/>
            <person name="Li X.W."/>
            <person name="Jiao Y."/>
            <person name="Zhou C.C."/>
            <person name="Tu T."/>
            <person name="Chai C.Y."/>
            <person name="Gao J.L."/>
            <person name="Fan L.J."/>
            <person name="van de Weg E."/>
            <person name="Wang J.Y."/>
            <person name="Gao Z.S."/>
        </authorList>
    </citation>
    <scope>NUCLEOTIDE SEQUENCE [LARGE SCALE GENOMIC DNA]</scope>
    <source>
        <tissue evidence="1">Leaves</tissue>
    </source>
</reference>
<gene>
    <name evidence="1" type="ORF">CJ030_MR4G021198</name>
</gene>